<evidence type="ECO:0000313" key="3">
    <source>
        <dbReference type="EMBL" id="MBB5156840.1"/>
    </source>
</evidence>
<dbReference type="Pfam" id="PF13546">
    <property type="entry name" value="DDE_5"/>
    <property type="match status" value="1"/>
</dbReference>
<dbReference type="RefSeq" id="WP_184727898.1">
    <property type="nucleotide sequence ID" value="NZ_JACHIW010000001.1"/>
</dbReference>
<feature type="region of interest" description="Disordered" evidence="1">
    <location>
        <begin position="49"/>
        <end position="78"/>
    </location>
</feature>
<dbReference type="EMBL" id="JACHIW010000001">
    <property type="protein sequence ID" value="MBB5156840.1"/>
    <property type="molecule type" value="Genomic_DNA"/>
</dbReference>
<comment type="caution">
    <text evidence="3">The sequence shown here is derived from an EMBL/GenBank/DDBJ whole genome shotgun (WGS) entry which is preliminary data.</text>
</comment>
<accession>A0A840QAI9</accession>
<protein>
    <submittedName>
        <fullName evidence="3">SRSO17 transposase</fullName>
    </submittedName>
</protein>
<evidence type="ECO:0000313" key="4">
    <source>
        <dbReference type="Proteomes" id="UP000584374"/>
    </source>
</evidence>
<evidence type="ECO:0000259" key="2">
    <source>
        <dbReference type="Pfam" id="PF13546"/>
    </source>
</evidence>
<organism evidence="3 4">
    <name type="scientific">Saccharopolyspora phatthalungensis</name>
    <dbReference type="NCBI Taxonomy" id="664693"/>
    <lineage>
        <taxon>Bacteria</taxon>
        <taxon>Bacillati</taxon>
        <taxon>Actinomycetota</taxon>
        <taxon>Actinomycetes</taxon>
        <taxon>Pseudonocardiales</taxon>
        <taxon>Pseudonocardiaceae</taxon>
        <taxon>Saccharopolyspora</taxon>
    </lineage>
</organism>
<keyword evidence="4" id="KW-1185">Reference proteome</keyword>
<dbReference type="Proteomes" id="UP000584374">
    <property type="component" value="Unassembled WGS sequence"/>
</dbReference>
<name>A0A840QAI9_9PSEU</name>
<proteinExistence type="predicted"/>
<feature type="domain" description="Transposase IS701-like DDE" evidence="2">
    <location>
        <begin position="1"/>
        <end position="61"/>
    </location>
</feature>
<evidence type="ECO:0000256" key="1">
    <source>
        <dbReference type="SAM" id="MobiDB-lite"/>
    </source>
</evidence>
<sequence length="78" mass="8037">MVVGDAGYGDDATFRCELATRGLPYVMAVKPATTAHGGDAEPVVASYSGRRRRPAPLPGHARHAAGFSCSPPEVDGAL</sequence>
<reference evidence="3 4" key="1">
    <citation type="submission" date="2020-08" db="EMBL/GenBank/DDBJ databases">
        <title>Sequencing the genomes of 1000 actinobacteria strains.</title>
        <authorList>
            <person name="Klenk H.-P."/>
        </authorList>
    </citation>
    <scope>NUCLEOTIDE SEQUENCE [LARGE SCALE GENOMIC DNA]</scope>
    <source>
        <strain evidence="3 4">DSM 45584</strain>
    </source>
</reference>
<dbReference type="InterPro" id="IPR038721">
    <property type="entry name" value="IS701-like_DDE_dom"/>
</dbReference>
<dbReference type="AlphaFoldDB" id="A0A840QAI9"/>
<gene>
    <name evidence="3" type="ORF">BJ970_004374</name>
</gene>